<gene>
    <name evidence="1" type="ORF">QAD02_015732</name>
</gene>
<evidence type="ECO:0000313" key="1">
    <source>
        <dbReference type="EMBL" id="KAJ8679945.1"/>
    </source>
</evidence>
<name>A0ACC2P8M6_9HYME</name>
<evidence type="ECO:0000313" key="2">
    <source>
        <dbReference type="Proteomes" id="UP001239111"/>
    </source>
</evidence>
<accession>A0ACC2P8M6</accession>
<comment type="caution">
    <text evidence="1">The sequence shown here is derived from an EMBL/GenBank/DDBJ whole genome shotgun (WGS) entry which is preliminary data.</text>
</comment>
<dbReference type="Proteomes" id="UP001239111">
    <property type="component" value="Chromosome 2"/>
</dbReference>
<protein>
    <submittedName>
        <fullName evidence="1">Uncharacterized protein</fullName>
    </submittedName>
</protein>
<reference evidence="1" key="1">
    <citation type="submission" date="2023-04" db="EMBL/GenBank/DDBJ databases">
        <title>A chromosome-level genome assembly of the parasitoid wasp Eretmocerus hayati.</title>
        <authorList>
            <person name="Zhong Y."/>
            <person name="Liu S."/>
            <person name="Liu Y."/>
        </authorList>
    </citation>
    <scope>NUCLEOTIDE SEQUENCE</scope>
    <source>
        <strain evidence="1">ZJU_SS_LIU_2023</strain>
    </source>
</reference>
<proteinExistence type="predicted"/>
<organism evidence="1 2">
    <name type="scientific">Eretmocerus hayati</name>
    <dbReference type="NCBI Taxonomy" id="131215"/>
    <lineage>
        <taxon>Eukaryota</taxon>
        <taxon>Metazoa</taxon>
        <taxon>Ecdysozoa</taxon>
        <taxon>Arthropoda</taxon>
        <taxon>Hexapoda</taxon>
        <taxon>Insecta</taxon>
        <taxon>Pterygota</taxon>
        <taxon>Neoptera</taxon>
        <taxon>Endopterygota</taxon>
        <taxon>Hymenoptera</taxon>
        <taxon>Apocrita</taxon>
        <taxon>Proctotrupomorpha</taxon>
        <taxon>Chalcidoidea</taxon>
        <taxon>Aphelinidae</taxon>
        <taxon>Aphelininae</taxon>
        <taxon>Eretmocerus</taxon>
    </lineage>
</organism>
<dbReference type="EMBL" id="CM056742">
    <property type="protein sequence ID" value="KAJ8679945.1"/>
    <property type="molecule type" value="Genomic_DNA"/>
</dbReference>
<sequence>MTRSANINQMITRPFFKKFIQDKLEGSARKKAQKFGKYDIVEPRNVSDRRMVPSYIPKPEYADTGIPKESPEEPEIKDKYQIECMAHSCKFAKRILRELRAVVKPGITTDSLDEKVHEMIINNGAYPSPLNYKGFPKSVCTSINNVACHGIPDDRPLQDGDILNIDVTVYLNGYHGDCSEMYEVGKVDDEGKRLIDVTEICLMKAISICKPNERFCNIGNIVEKTASESGYTVLPAFGGHGIGSYFHGPPDICHYANYHENGVMKAGMTFTIEPILSQGKEEVAILEDGWTAVTLDHARTAQIEHTILITDSGCNILTRLD</sequence>
<keyword evidence="2" id="KW-1185">Reference proteome</keyword>